<gene>
    <name evidence="7" type="ORF">BLA29_004768</name>
</gene>
<feature type="binding site" evidence="6">
    <location>
        <position position="337"/>
    </location>
    <ligand>
        <name>S-adenosyl-L-methionine</name>
        <dbReference type="ChEBI" id="CHEBI:59789"/>
    </ligand>
</feature>
<dbReference type="InterPro" id="IPR010280">
    <property type="entry name" value="U5_MeTrfase_fam"/>
</dbReference>
<keyword evidence="1 6" id="KW-0489">Methyltransferase</keyword>
<dbReference type="GO" id="GO:0030697">
    <property type="term" value="F:tRNA (uracil(54)-C5)-methyltransferase activity, S-adenosyl methionine-dependent"/>
    <property type="evidence" value="ECO:0007669"/>
    <property type="project" value="UniProtKB-EC"/>
</dbReference>
<dbReference type="GO" id="GO:0003723">
    <property type="term" value="F:RNA binding"/>
    <property type="evidence" value="ECO:0007669"/>
    <property type="project" value="TreeGrafter"/>
</dbReference>
<keyword evidence="8" id="KW-1185">Reference proteome</keyword>
<dbReference type="InterPro" id="IPR045850">
    <property type="entry name" value="TRM2_met"/>
</dbReference>
<dbReference type="EMBL" id="MUJZ01009085">
    <property type="protein sequence ID" value="OTF82307.1"/>
    <property type="molecule type" value="Genomic_DNA"/>
</dbReference>
<comment type="catalytic activity">
    <reaction evidence="5">
        <text>uridine(54) in tRNA + S-adenosyl-L-methionine = 5-methyluridine(54) in tRNA + S-adenosyl-L-homocysteine + H(+)</text>
        <dbReference type="Rhea" id="RHEA:42712"/>
        <dbReference type="Rhea" id="RHEA-COMP:10167"/>
        <dbReference type="Rhea" id="RHEA-COMP:10193"/>
        <dbReference type="ChEBI" id="CHEBI:15378"/>
        <dbReference type="ChEBI" id="CHEBI:57856"/>
        <dbReference type="ChEBI" id="CHEBI:59789"/>
        <dbReference type="ChEBI" id="CHEBI:65315"/>
        <dbReference type="ChEBI" id="CHEBI:74447"/>
        <dbReference type="EC" id="2.1.1.35"/>
    </reaction>
    <physiologicalReaction direction="left-to-right" evidence="5">
        <dbReference type="Rhea" id="RHEA:42713"/>
    </physiologicalReaction>
</comment>
<evidence type="ECO:0000313" key="7">
    <source>
        <dbReference type="EMBL" id="OTF82307.1"/>
    </source>
</evidence>
<dbReference type="Proteomes" id="UP000194236">
    <property type="component" value="Unassembled WGS sequence"/>
</dbReference>
<dbReference type="EC" id="2.1.1.35" evidence="4"/>
<dbReference type="GO" id="GO:0032259">
    <property type="term" value="P:methylation"/>
    <property type="evidence" value="ECO:0007669"/>
    <property type="project" value="UniProtKB-KW"/>
</dbReference>
<sequence length="419" mass="48849">MNRKQSMIIDDNEIDLNYINSTTVEERNKIVCSLWNLPYDEQIERKIQLLKSMWQRCATDFKYTNPGTKLRSTMDWFRTQAPERLKENFIRSPIINGYRNKYEFSIGADRQVGFRLGLYREGSIRVVDPPENCPIINEQARNIVKHFQHYLREQTTLDGHDPITHDGYWRQLLVRLNRQNESLLAIRLVRQSTMTDQELELECEKLRKHFEQEPQIRSWKINIRINMIIIVYFTVNIQAAELLYGKIIELADCGPETIVLDICCGTGTIGICMAKRVKKVLGFELNEDAVEDARFNAKHNNIDNVEFHCGRAEKLVGPILDRISSKERDSNFVAILDPPRNGLPANIIKCLRNNQKINRVIYVACEAMAARNNFIDLCRPISRAYHKDPFVPKETFAVDLFPHTERSELIIMFERISSS</sequence>
<evidence type="ECO:0000256" key="3">
    <source>
        <dbReference type="ARBA" id="ARBA00022691"/>
    </source>
</evidence>
<comment type="caution">
    <text evidence="7">The sequence shown here is derived from an EMBL/GenBank/DDBJ whole genome shotgun (WGS) entry which is preliminary data.</text>
</comment>
<dbReference type="Gene3D" id="2.40.50.1070">
    <property type="match status" value="1"/>
</dbReference>
<dbReference type="GO" id="GO:0006396">
    <property type="term" value="P:RNA processing"/>
    <property type="evidence" value="ECO:0007669"/>
    <property type="project" value="InterPro"/>
</dbReference>
<feature type="binding site" evidence="6">
    <location>
        <position position="284"/>
    </location>
    <ligand>
        <name>S-adenosyl-L-methionine</name>
        <dbReference type="ChEBI" id="CHEBI:59789"/>
    </ligand>
</feature>
<comment type="caution">
    <text evidence="6">Lacks conserved residue(s) required for the propagation of feature annotation.</text>
</comment>
<dbReference type="PROSITE" id="PS51687">
    <property type="entry name" value="SAM_MT_RNA_M5U"/>
    <property type="match status" value="1"/>
</dbReference>
<evidence type="ECO:0000256" key="6">
    <source>
        <dbReference type="PROSITE-ProRule" id="PRU01024"/>
    </source>
</evidence>
<dbReference type="SUPFAM" id="SSF53335">
    <property type="entry name" value="S-adenosyl-L-methionine-dependent methyltransferases"/>
    <property type="match status" value="1"/>
</dbReference>
<keyword evidence="3 6" id="KW-0949">S-adenosyl-L-methionine</keyword>
<evidence type="ECO:0000256" key="5">
    <source>
        <dbReference type="ARBA" id="ARBA00047278"/>
    </source>
</evidence>
<dbReference type="Gene3D" id="3.40.50.150">
    <property type="entry name" value="Vaccinia Virus protein VP39"/>
    <property type="match status" value="1"/>
</dbReference>
<protein>
    <recommendedName>
        <fullName evidence="4">tRNA (uracil(54)-C(5))-methyltransferase</fullName>
        <ecNumber evidence="4">2.1.1.35</ecNumber>
    </recommendedName>
</protein>
<keyword evidence="2 6" id="KW-0808">Transferase</keyword>
<proteinExistence type="inferred from homology"/>
<dbReference type="OrthoDB" id="10250660at2759"/>
<evidence type="ECO:0000256" key="4">
    <source>
        <dbReference type="ARBA" id="ARBA00033763"/>
    </source>
</evidence>
<comment type="similarity">
    <text evidence="6">Belongs to the class I-like SAM-binding methyltransferase superfamily. RNA M5U methyltransferase family.</text>
</comment>
<dbReference type="InterPro" id="IPR029063">
    <property type="entry name" value="SAM-dependent_MTases_sf"/>
</dbReference>
<dbReference type="AlphaFoldDB" id="A0A1Y3BQG0"/>
<dbReference type="PANTHER" id="PTHR45904">
    <property type="entry name" value="TRNA (URACIL-5-)-METHYLTRANSFERASE"/>
    <property type="match status" value="1"/>
</dbReference>
<name>A0A1Y3BQG0_EURMA</name>
<evidence type="ECO:0000313" key="8">
    <source>
        <dbReference type="Proteomes" id="UP000194236"/>
    </source>
</evidence>
<evidence type="ECO:0000256" key="2">
    <source>
        <dbReference type="ARBA" id="ARBA00022679"/>
    </source>
</evidence>
<reference evidence="7 8" key="1">
    <citation type="submission" date="2017-03" db="EMBL/GenBank/DDBJ databases">
        <title>Genome Survey of Euroglyphus maynei.</title>
        <authorList>
            <person name="Arlian L.G."/>
            <person name="Morgan M.S."/>
            <person name="Rider S.D."/>
        </authorList>
    </citation>
    <scope>NUCLEOTIDE SEQUENCE [LARGE SCALE GENOMIC DNA]</scope>
    <source>
        <strain evidence="7">Arlian Lab</strain>
        <tissue evidence="7">Whole body</tissue>
    </source>
</reference>
<organism evidence="7 8">
    <name type="scientific">Euroglyphus maynei</name>
    <name type="common">Mayne's house dust mite</name>
    <dbReference type="NCBI Taxonomy" id="6958"/>
    <lineage>
        <taxon>Eukaryota</taxon>
        <taxon>Metazoa</taxon>
        <taxon>Ecdysozoa</taxon>
        <taxon>Arthropoda</taxon>
        <taxon>Chelicerata</taxon>
        <taxon>Arachnida</taxon>
        <taxon>Acari</taxon>
        <taxon>Acariformes</taxon>
        <taxon>Sarcoptiformes</taxon>
        <taxon>Astigmata</taxon>
        <taxon>Psoroptidia</taxon>
        <taxon>Analgoidea</taxon>
        <taxon>Pyroglyphidae</taxon>
        <taxon>Pyroglyphinae</taxon>
        <taxon>Euroglyphus</taxon>
    </lineage>
</organism>
<feature type="active site" description="Nucleophile" evidence="6">
    <location>
        <position position="365"/>
    </location>
</feature>
<dbReference type="CDD" id="cd02440">
    <property type="entry name" value="AdoMet_MTases"/>
    <property type="match status" value="1"/>
</dbReference>
<accession>A0A1Y3BQG0</accession>
<dbReference type="Pfam" id="PF05958">
    <property type="entry name" value="tRNA_U5-meth_tr"/>
    <property type="match status" value="1"/>
</dbReference>
<dbReference type="PANTHER" id="PTHR45904:SF2">
    <property type="entry name" value="TRNA (URACIL-5-)-METHYLTRANSFERASE HOMOLOG A"/>
    <property type="match status" value="1"/>
</dbReference>
<evidence type="ECO:0000256" key="1">
    <source>
        <dbReference type="ARBA" id="ARBA00022603"/>
    </source>
</evidence>